<dbReference type="InterPro" id="IPR050888">
    <property type="entry name" value="ZnF_C2H2-type_TF"/>
</dbReference>
<proteinExistence type="predicted"/>
<feature type="domain" description="C2H2-type" evidence="10">
    <location>
        <begin position="322"/>
        <end position="349"/>
    </location>
</feature>
<evidence type="ECO:0000256" key="9">
    <source>
        <dbReference type="SAM" id="MobiDB-lite"/>
    </source>
</evidence>
<name>A0A0L0BPK8_LUCCU</name>
<dbReference type="OrthoDB" id="6077919at2759"/>
<feature type="domain" description="C2H2-type" evidence="10">
    <location>
        <begin position="293"/>
        <end position="321"/>
    </location>
</feature>
<evidence type="ECO:0000256" key="1">
    <source>
        <dbReference type="ARBA" id="ARBA00004123"/>
    </source>
</evidence>
<keyword evidence="13" id="KW-1185">Reference proteome</keyword>
<feature type="domain" description="C2H2-type" evidence="10">
    <location>
        <begin position="463"/>
        <end position="491"/>
    </location>
</feature>
<dbReference type="FunFam" id="3.30.160.60:FF:000446">
    <property type="entry name" value="Zinc finger protein"/>
    <property type="match status" value="1"/>
</dbReference>
<dbReference type="FunFam" id="3.30.160.60:FF:000100">
    <property type="entry name" value="Zinc finger 45-like"/>
    <property type="match status" value="1"/>
</dbReference>
<dbReference type="SUPFAM" id="SSF57716">
    <property type="entry name" value="Glucocorticoid receptor-like (DNA-binding domain)"/>
    <property type="match status" value="1"/>
</dbReference>
<dbReference type="Proteomes" id="UP000037069">
    <property type="component" value="Unassembled WGS sequence"/>
</dbReference>
<dbReference type="PROSITE" id="PS51915">
    <property type="entry name" value="ZAD"/>
    <property type="match status" value="1"/>
</dbReference>
<keyword evidence="4 7" id="KW-0863">Zinc-finger</keyword>
<dbReference type="InterPro" id="IPR013087">
    <property type="entry name" value="Znf_C2H2_type"/>
</dbReference>
<evidence type="ECO:0000256" key="3">
    <source>
        <dbReference type="ARBA" id="ARBA00022737"/>
    </source>
</evidence>
<evidence type="ECO:0000256" key="5">
    <source>
        <dbReference type="ARBA" id="ARBA00022833"/>
    </source>
</evidence>
<evidence type="ECO:0000256" key="4">
    <source>
        <dbReference type="ARBA" id="ARBA00022771"/>
    </source>
</evidence>
<dbReference type="FunFam" id="3.30.160.60:FF:000110">
    <property type="entry name" value="Zinc finger protein-like"/>
    <property type="match status" value="1"/>
</dbReference>
<dbReference type="EMBL" id="JRES01001565">
    <property type="protein sequence ID" value="KNC22025.1"/>
    <property type="molecule type" value="Genomic_DNA"/>
</dbReference>
<keyword evidence="2 8" id="KW-0479">Metal-binding</keyword>
<evidence type="ECO:0000259" key="10">
    <source>
        <dbReference type="PROSITE" id="PS50157"/>
    </source>
</evidence>
<evidence type="ECO:0000313" key="13">
    <source>
        <dbReference type="Proteomes" id="UP000037069"/>
    </source>
</evidence>
<evidence type="ECO:0000256" key="6">
    <source>
        <dbReference type="ARBA" id="ARBA00023242"/>
    </source>
</evidence>
<dbReference type="PROSITE" id="PS50157">
    <property type="entry name" value="ZINC_FINGER_C2H2_2"/>
    <property type="match status" value="6"/>
</dbReference>
<feature type="domain" description="C2H2-type" evidence="10">
    <location>
        <begin position="350"/>
        <end position="373"/>
    </location>
</feature>
<keyword evidence="5 8" id="KW-0862">Zinc</keyword>
<feature type="compositionally biased region" description="Acidic residues" evidence="9">
    <location>
        <begin position="251"/>
        <end position="277"/>
    </location>
</feature>
<feature type="domain" description="C2H2-type" evidence="10">
    <location>
        <begin position="435"/>
        <end position="462"/>
    </location>
</feature>
<dbReference type="SMART" id="SM00868">
    <property type="entry name" value="zf-AD"/>
    <property type="match status" value="1"/>
</dbReference>
<dbReference type="PANTHER" id="PTHR24406">
    <property type="entry name" value="TRANSCRIPTIONAL REPRESSOR CTCFL-RELATED"/>
    <property type="match status" value="1"/>
</dbReference>
<evidence type="ECO:0000313" key="12">
    <source>
        <dbReference type="EMBL" id="KNC22025.1"/>
    </source>
</evidence>
<feature type="binding site" evidence="8">
    <location>
        <position position="100"/>
    </location>
    <ligand>
        <name>Zn(2+)</name>
        <dbReference type="ChEBI" id="CHEBI:29105"/>
    </ligand>
</feature>
<evidence type="ECO:0000256" key="2">
    <source>
        <dbReference type="ARBA" id="ARBA00022723"/>
    </source>
</evidence>
<feature type="binding site" evidence="8">
    <location>
        <position position="103"/>
    </location>
    <ligand>
        <name>Zn(2+)</name>
        <dbReference type="ChEBI" id="CHEBI:29105"/>
    </ligand>
</feature>
<dbReference type="GO" id="GO:0005634">
    <property type="term" value="C:nucleus"/>
    <property type="evidence" value="ECO:0007669"/>
    <property type="project" value="UniProtKB-SubCell"/>
</dbReference>
<feature type="domain" description="C2H2-type" evidence="10">
    <location>
        <begin position="407"/>
        <end position="434"/>
    </location>
</feature>
<comment type="subcellular location">
    <subcellularLocation>
        <location evidence="1">Nucleus</location>
    </subcellularLocation>
</comment>
<evidence type="ECO:0000259" key="11">
    <source>
        <dbReference type="PROSITE" id="PS51915"/>
    </source>
</evidence>
<evidence type="ECO:0000256" key="7">
    <source>
        <dbReference type="PROSITE-ProRule" id="PRU00042"/>
    </source>
</evidence>
<dbReference type="GO" id="GO:0003677">
    <property type="term" value="F:DNA binding"/>
    <property type="evidence" value="ECO:0007669"/>
    <property type="project" value="UniProtKB-ARBA"/>
</dbReference>
<protein>
    <submittedName>
        <fullName evidence="12">Uncharacterized protein</fullName>
    </submittedName>
</protein>
<dbReference type="Gene3D" id="3.40.1800.20">
    <property type="match status" value="1"/>
</dbReference>
<keyword evidence="3" id="KW-0677">Repeat</keyword>
<reference evidence="12 13" key="1">
    <citation type="journal article" date="2015" name="Nat. Commun.">
        <title>Lucilia cuprina genome unlocks parasitic fly biology to underpin future interventions.</title>
        <authorList>
            <person name="Anstead C.A."/>
            <person name="Korhonen P.K."/>
            <person name="Young N.D."/>
            <person name="Hall R.S."/>
            <person name="Jex A.R."/>
            <person name="Murali S.C."/>
            <person name="Hughes D.S."/>
            <person name="Lee S.F."/>
            <person name="Perry T."/>
            <person name="Stroehlein A.J."/>
            <person name="Ansell B.R."/>
            <person name="Breugelmans B."/>
            <person name="Hofmann A."/>
            <person name="Qu J."/>
            <person name="Dugan S."/>
            <person name="Lee S.L."/>
            <person name="Chao H."/>
            <person name="Dinh H."/>
            <person name="Han Y."/>
            <person name="Doddapaneni H.V."/>
            <person name="Worley K.C."/>
            <person name="Muzny D.M."/>
            <person name="Ioannidis P."/>
            <person name="Waterhouse R.M."/>
            <person name="Zdobnov E.M."/>
            <person name="James P.J."/>
            <person name="Bagnall N.H."/>
            <person name="Kotze A.C."/>
            <person name="Gibbs R.A."/>
            <person name="Richards S."/>
            <person name="Batterham P."/>
            <person name="Gasser R.B."/>
        </authorList>
    </citation>
    <scope>NUCLEOTIDE SEQUENCE [LARGE SCALE GENOMIC DNA]</scope>
    <source>
        <strain evidence="12 13">LS</strain>
        <tissue evidence="12">Full body</tissue>
    </source>
</reference>
<dbReference type="GO" id="GO:0008270">
    <property type="term" value="F:zinc ion binding"/>
    <property type="evidence" value="ECO:0007669"/>
    <property type="project" value="UniProtKB-UniRule"/>
</dbReference>
<feature type="binding site" evidence="8">
    <location>
        <position position="17"/>
    </location>
    <ligand>
        <name>Zn(2+)</name>
        <dbReference type="ChEBI" id="CHEBI:29105"/>
    </ligand>
</feature>
<dbReference type="PROSITE" id="PS00028">
    <property type="entry name" value="ZINC_FINGER_C2H2_1"/>
    <property type="match status" value="6"/>
</dbReference>
<keyword evidence="6" id="KW-0539">Nucleus</keyword>
<sequence length="519" mass="60547">MAFDLGIDKNLFLDTTCRTCSRFFSEDVKFYKIFEEKLKAATTNEGGGGAVVDGNGMQTVGDLKDSKVYETCEEIRDILEDLNIWKLNIKPFDGLPQQLCEECFQRFKQVKAFREECLDSQRVLQSYFLDFENLLEVGKLSPAADLVKLELDTKEDLVLGKDSARSSPKCCTQDVMSPFSSPRLRLSPRFVELGNCLDTSSSMGTPPPLFEEIKTEPIDMETMEVMKAESELPYQEPLKKEYTIRSPNNSSDEESSTPTTDEDEETEDSSSSDEESLQDFKFKQQKKKMHSYLKCKICGQSCQNRQQLKMHHMRFHPQEKPFECDICTSTFKSSFLLAQHKLKHNRPDTMQCEECKKYFRSQLHLQRHFKNFHLKSTYTCHICHQQFENYTQMRFQYHVRQHGEKRFSCSYCDKAFHQKIHLINHERTHTKEQPFRCDLCGKAYRQQTACQEHMKTHKDPTPFKCKHCSKEFSQRSTLRIHMQKMHNLEKQSTNAAQNFGRNSGNTPGALFEQHNFMGF</sequence>
<dbReference type="SUPFAM" id="SSF57667">
    <property type="entry name" value="beta-beta-alpha zinc fingers"/>
    <property type="match status" value="4"/>
</dbReference>
<dbReference type="Pfam" id="PF07776">
    <property type="entry name" value="zf-AD"/>
    <property type="match status" value="1"/>
</dbReference>
<evidence type="ECO:0000256" key="8">
    <source>
        <dbReference type="PROSITE-ProRule" id="PRU01263"/>
    </source>
</evidence>
<dbReference type="Gene3D" id="3.30.160.60">
    <property type="entry name" value="Classic Zinc Finger"/>
    <property type="match status" value="5"/>
</dbReference>
<feature type="domain" description="ZAD" evidence="11">
    <location>
        <begin position="15"/>
        <end position="127"/>
    </location>
</feature>
<dbReference type="AlphaFoldDB" id="A0A0L0BPK8"/>
<gene>
    <name evidence="12" type="ORF">FF38_14224</name>
</gene>
<organism evidence="12 13">
    <name type="scientific">Lucilia cuprina</name>
    <name type="common">Green bottle fly</name>
    <name type="synonym">Australian sheep blowfly</name>
    <dbReference type="NCBI Taxonomy" id="7375"/>
    <lineage>
        <taxon>Eukaryota</taxon>
        <taxon>Metazoa</taxon>
        <taxon>Ecdysozoa</taxon>
        <taxon>Arthropoda</taxon>
        <taxon>Hexapoda</taxon>
        <taxon>Insecta</taxon>
        <taxon>Pterygota</taxon>
        <taxon>Neoptera</taxon>
        <taxon>Endopterygota</taxon>
        <taxon>Diptera</taxon>
        <taxon>Brachycera</taxon>
        <taxon>Muscomorpha</taxon>
        <taxon>Oestroidea</taxon>
        <taxon>Calliphoridae</taxon>
        <taxon>Luciliinae</taxon>
        <taxon>Lucilia</taxon>
    </lineage>
</organism>
<dbReference type="InterPro" id="IPR012934">
    <property type="entry name" value="Znf_AD"/>
</dbReference>
<dbReference type="InterPro" id="IPR036236">
    <property type="entry name" value="Znf_C2H2_sf"/>
</dbReference>
<comment type="caution">
    <text evidence="12">The sequence shown here is derived from an EMBL/GenBank/DDBJ whole genome shotgun (WGS) entry which is preliminary data.</text>
</comment>
<dbReference type="OMA" id="EPIDMET"/>
<dbReference type="STRING" id="7375.A0A0L0BPK8"/>
<dbReference type="SMART" id="SM00355">
    <property type="entry name" value="ZnF_C2H2"/>
    <property type="match status" value="7"/>
</dbReference>
<feature type="binding site" evidence="8">
    <location>
        <position position="20"/>
    </location>
    <ligand>
        <name>Zn(2+)</name>
        <dbReference type="ChEBI" id="CHEBI:29105"/>
    </ligand>
</feature>
<feature type="region of interest" description="Disordered" evidence="9">
    <location>
        <begin position="230"/>
        <end position="279"/>
    </location>
</feature>
<dbReference type="Pfam" id="PF00096">
    <property type="entry name" value="zf-C2H2"/>
    <property type="match status" value="3"/>
</dbReference>
<accession>A0A0L0BPK8</accession>